<evidence type="ECO:0000313" key="2">
    <source>
        <dbReference type="Proteomes" id="UP000008281"/>
    </source>
</evidence>
<dbReference type="AlphaFoldDB" id="E3MRZ8"/>
<name>E3MRZ8_CAERE</name>
<organism evidence="2">
    <name type="scientific">Caenorhabditis remanei</name>
    <name type="common">Caenorhabditis vulgaris</name>
    <dbReference type="NCBI Taxonomy" id="31234"/>
    <lineage>
        <taxon>Eukaryota</taxon>
        <taxon>Metazoa</taxon>
        <taxon>Ecdysozoa</taxon>
        <taxon>Nematoda</taxon>
        <taxon>Chromadorea</taxon>
        <taxon>Rhabditida</taxon>
        <taxon>Rhabditina</taxon>
        <taxon>Rhabditomorpha</taxon>
        <taxon>Rhabditoidea</taxon>
        <taxon>Rhabditidae</taxon>
        <taxon>Peloderinae</taxon>
        <taxon>Caenorhabditis</taxon>
    </lineage>
</organism>
<keyword evidence="2" id="KW-1185">Reference proteome</keyword>
<dbReference type="Proteomes" id="UP000008281">
    <property type="component" value="Unassembled WGS sequence"/>
</dbReference>
<evidence type="ECO:0000313" key="1">
    <source>
        <dbReference type="EMBL" id="EFP08112.1"/>
    </source>
</evidence>
<accession>E3MRZ8</accession>
<dbReference type="EMBL" id="DS268471">
    <property type="protein sequence ID" value="EFP08112.1"/>
    <property type="molecule type" value="Genomic_DNA"/>
</dbReference>
<sequence>MHKNAFYNEETVDSIFDSLEEADINSEELEKIGKDDISTSNGLQTTQTIHAAGGFLESSDEIGKWEADYEQLVENFLNMLFSSLVGQADMNSEELKKIGKDDMSTANDLQTTQTIHAAGDSLESSDEIKKLEGEQFVENFLNKLFSSLVGQADINSEQLEKIGKDDMSTSNGLQTTQKISAAGGSLESYDKIEKWEAEQLVENFWNKFLPGVFPCSVEQHDDHYPKSGSMFDVLNMNKDYDEDGKDME</sequence>
<proteinExistence type="predicted"/>
<dbReference type="InParanoid" id="E3MRZ8"/>
<dbReference type="HOGENOM" id="CLU_1121002_0_0_1"/>
<gene>
    <name evidence="1" type="ORF">CRE_17298</name>
</gene>
<protein>
    <submittedName>
        <fullName evidence="1">Uncharacterized protein</fullName>
    </submittedName>
</protein>
<reference evidence="1" key="1">
    <citation type="submission" date="2007-07" db="EMBL/GenBank/DDBJ databases">
        <title>PCAP assembly of the Caenorhabditis remanei genome.</title>
        <authorList>
            <consortium name="The Caenorhabditis remanei Sequencing Consortium"/>
            <person name="Wilson R.K."/>
        </authorList>
    </citation>
    <scope>NUCLEOTIDE SEQUENCE [LARGE SCALE GENOMIC DNA]</scope>
    <source>
        <strain evidence="1">PB4641</strain>
    </source>
</reference>